<evidence type="ECO:0000313" key="2">
    <source>
        <dbReference type="Ensembl" id="ENSSSUP00005019142.1"/>
    </source>
</evidence>
<dbReference type="Proteomes" id="UP000472268">
    <property type="component" value="Chromosome 8"/>
</dbReference>
<reference evidence="2" key="2">
    <citation type="submission" date="2025-08" db="UniProtKB">
        <authorList>
            <consortium name="Ensembl"/>
        </authorList>
    </citation>
    <scope>IDENTIFICATION</scope>
</reference>
<feature type="compositionally biased region" description="Polar residues" evidence="1">
    <location>
        <begin position="53"/>
        <end position="63"/>
    </location>
</feature>
<feature type="compositionally biased region" description="Basic and acidic residues" evidence="1">
    <location>
        <begin position="69"/>
        <end position="88"/>
    </location>
</feature>
<reference evidence="2" key="3">
    <citation type="submission" date="2025-09" db="UniProtKB">
        <authorList>
            <consortium name="Ensembl"/>
        </authorList>
    </citation>
    <scope>IDENTIFICATION</scope>
</reference>
<name>A0A673UCS1_SURSU</name>
<feature type="compositionally biased region" description="Low complexity" evidence="1">
    <location>
        <begin position="29"/>
        <end position="50"/>
    </location>
</feature>
<reference evidence="2 3" key="1">
    <citation type="submission" date="2019-05" db="EMBL/GenBank/DDBJ databases">
        <title>A Chromosome-scale Meerkat (S. suricatta) Genome Assembly.</title>
        <authorList>
            <person name="Dudchenko O."/>
            <person name="Lieberman Aiden E."/>
            <person name="Tung J."/>
            <person name="Barreiro L.B."/>
            <person name="Clutton-Brock T.H."/>
        </authorList>
    </citation>
    <scope>NUCLEOTIDE SEQUENCE [LARGE SCALE GENOMIC DNA]</scope>
</reference>
<proteinExistence type="predicted"/>
<feature type="compositionally biased region" description="Low complexity" evidence="1">
    <location>
        <begin position="115"/>
        <end position="124"/>
    </location>
</feature>
<protein>
    <submittedName>
        <fullName evidence="2">Uncharacterized protein</fullName>
    </submittedName>
</protein>
<evidence type="ECO:0000313" key="3">
    <source>
        <dbReference type="Proteomes" id="UP000472268"/>
    </source>
</evidence>
<feature type="compositionally biased region" description="Polar residues" evidence="1">
    <location>
        <begin position="135"/>
        <end position="146"/>
    </location>
</feature>
<dbReference type="Ensembl" id="ENSSSUT00005021877.1">
    <property type="protein sequence ID" value="ENSSSUP00005019142.1"/>
    <property type="gene ID" value="ENSSSUG00005012396.1"/>
</dbReference>
<feature type="region of interest" description="Disordered" evidence="1">
    <location>
        <begin position="14"/>
        <end position="146"/>
    </location>
</feature>
<sequence>MQYAAFFPSRRPLPLGGEHFLGGPMSSPTTARVSASVPTAASPAPEVTVARVSVSSPTWSSRCSPAETLDARRGPEADKAASPREDATTAKPPAASVTPHPIPAPSPVSIGPGAGPATAMAPAADLTDANRHTISENTASSHGKLQ</sequence>
<dbReference type="AlphaFoldDB" id="A0A673UCS1"/>
<evidence type="ECO:0000256" key="1">
    <source>
        <dbReference type="SAM" id="MobiDB-lite"/>
    </source>
</evidence>
<keyword evidence="3" id="KW-1185">Reference proteome</keyword>
<organism evidence="2 3">
    <name type="scientific">Suricata suricatta</name>
    <name type="common">Meerkat</name>
    <dbReference type="NCBI Taxonomy" id="37032"/>
    <lineage>
        <taxon>Eukaryota</taxon>
        <taxon>Metazoa</taxon>
        <taxon>Chordata</taxon>
        <taxon>Craniata</taxon>
        <taxon>Vertebrata</taxon>
        <taxon>Euteleostomi</taxon>
        <taxon>Mammalia</taxon>
        <taxon>Eutheria</taxon>
        <taxon>Laurasiatheria</taxon>
        <taxon>Carnivora</taxon>
        <taxon>Feliformia</taxon>
        <taxon>Herpestidae</taxon>
        <taxon>Suricata</taxon>
    </lineage>
</organism>
<accession>A0A673UCS1</accession>